<dbReference type="Pfam" id="PF10009">
    <property type="entry name" value="DUF2252"/>
    <property type="match status" value="1"/>
</dbReference>
<keyword evidence="2" id="KW-1185">Reference proteome</keyword>
<dbReference type="InterPro" id="IPR018721">
    <property type="entry name" value="DUF2252"/>
</dbReference>
<accession>A0A8J3I500</accession>
<gene>
    <name evidence="1" type="ORF">KSX_53460</name>
</gene>
<dbReference type="Proteomes" id="UP000612362">
    <property type="component" value="Unassembled WGS sequence"/>
</dbReference>
<dbReference type="EMBL" id="BNJF01000002">
    <property type="protein sequence ID" value="GHO47183.1"/>
    <property type="molecule type" value="Genomic_DNA"/>
</dbReference>
<dbReference type="PANTHER" id="PTHR39441">
    <property type="entry name" value="DUF2252 DOMAIN-CONTAINING PROTEIN"/>
    <property type="match status" value="1"/>
</dbReference>
<dbReference type="RefSeq" id="WP_220196471.1">
    <property type="nucleotide sequence ID" value="NZ_BNJF01000002.1"/>
</dbReference>
<name>A0A8J3I500_9CHLR</name>
<evidence type="ECO:0008006" key="3">
    <source>
        <dbReference type="Google" id="ProtNLM"/>
    </source>
</evidence>
<reference evidence="1" key="1">
    <citation type="submission" date="2020-10" db="EMBL/GenBank/DDBJ databases">
        <title>Taxonomic study of unclassified bacteria belonging to the class Ktedonobacteria.</title>
        <authorList>
            <person name="Yabe S."/>
            <person name="Wang C.M."/>
            <person name="Zheng Y."/>
            <person name="Sakai Y."/>
            <person name="Cavaletti L."/>
            <person name="Monciardini P."/>
            <person name="Donadio S."/>
        </authorList>
    </citation>
    <scope>NUCLEOTIDE SEQUENCE</scope>
    <source>
        <strain evidence="1">SOSP1-1</strain>
    </source>
</reference>
<comment type="caution">
    <text evidence="1">The sequence shown here is derived from an EMBL/GenBank/DDBJ whole genome shotgun (WGS) entry which is preliminary data.</text>
</comment>
<dbReference type="PANTHER" id="PTHR39441:SF1">
    <property type="entry name" value="DUF2252 DOMAIN-CONTAINING PROTEIN"/>
    <property type="match status" value="1"/>
</dbReference>
<sequence length="458" mass="51508">MSNVLRSSSTLYARTSAERYAAGKALRAHCPRSSHVLWEFASNRPDPLSILETSNRTRVKQLVPIRYGRMLVSPYNFLRGSAAMMAHDLARTPITGISTQICGDAHLGNFGIYATPERNLVFDVNDFDETVSGPWEWDVKRLATSIVVGGRQNGFPARDCKQAVMNCVSSYQERMYEFSAMRRIDLWYARVDVELLRTIANRDLLPRLDRAISRAQQRTSIRAFPKLTHVVNGQVRIKDDPPLIGHHPNERLSTHLLAFVAGYLESTREEQKTLLKWYQPIDLAWKVVGVASVGTRCYIVLLLGEGEENDPLFLQIKEARPSALEPYTGPSPYSNPAQRIVHGQRLMQAASDVFLGWTQFEDVNYYVRQLRDMGWSSDVTTMSLARFTVYAQLCGWALARAHARAGDPALISGYLGKSDSFAQALSEFACAYADQNERDYASFMAGVEAKHITVITDK</sequence>
<protein>
    <recommendedName>
        <fullName evidence="3">DUF2252 domain-containing protein</fullName>
    </recommendedName>
</protein>
<dbReference type="AlphaFoldDB" id="A0A8J3I500"/>
<evidence type="ECO:0000313" key="2">
    <source>
        <dbReference type="Proteomes" id="UP000612362"/>
    </source>
</evidence>
<evidence type="ECO:0000313" key="1">
    <source>
        <dbReference type="EMBL" id="GHO47183.1"/>
    </source>
</evidence>
<proteinExistence type="predicted"/>
<organism evidence="1 2">
    <name type="scientific">Ktedonospora formicarum</name>
    <dbReference type="NCBI Taxonomy" id="2778364"/>
    <lineage>
        <taxon>Bacteria</taxon>
        <taxon>Bacillati</taxon>
        <taxon>Chloroflexota</taxon>
        <taxon>Ktedonobacteria</taxon>
        <taxon>Ktedonobacterales</taxon>
        <taxon>Ktedonobacteraceae</taxon>
        <taxon>Ktedonospora</taxon>
    </lineage>
</organism>